<proteinExistence type="predicted"/>
<keyword evidence="7" id="KW-1185">Reference proteome</keyword>
<dbReference type="EMBL" id="BLKM01005378">
    <property type="protein sequence ID" value="GFG34089.1"/>
    <property type="molecule type" value="Genomic_DNA"/>
</dbReference>
<evidence type="ECO:0000313" key="6">
    <source>
        <dbReference type="EMBL" id="GFG34089.1"/>
    </source>
</evidence>
<dbReference type="Proteomes" id="UP000502823">
    <property type="component" value="Unassembled WGS sequence"/>
</dbReference>
<keyword evidence="3" id="KW-0539">Nucleus</keyword>
<dbReference type="InterPro" id="IPR000504">
    <property type="entry name" value="RRM_dom"/>
</dbReference>
<evidence type="ECO:0000259" key="5">
    <source>
        <dbReference type="PROSITE" id="PS50102"/>
    </source>
</evidence>
<dbReference type="Pfam" id="PF00076">
    <property type="entry name" value="RRM_1"/>
    <property type="match status" value="1"/>
</dbReference>
<dbReference type="OrthoDB" id="1875751at2759"/>
<comment type="caution">
    <text evidence="6">The sequence shown here is derived from an EMBL/GenBank/DDBJ whole genome shotgun (WGS) entry which is preliminary data.</text>
</comment>
<evidence type="ECO:0000256" key="2">
    <source>
        <dbReference type="ARBA" id="ARBA00022884"/>
    </source>
</evidence>
<dbReference type="AlphaFoldDB" id="A0A6L2PNB9"/>
<dbReference type="InterPro" id="IPR012677">
    <property type="entry name" value="Nucleotide-bd_a/b_plait_sf"/>
</dbReference>
<organism evidence="6 7">
    <name type="scientific">Coptotermes formosanus</name>
    <name type="common">Formosan subterranean termite</name>
    <dbReference type="NCBI Taxonomy" id="36987"/>
    <lineage>
        <taxon>Eukaryota</taxon>
        <taxon>Metazoa</taxon>
        <taxon>Ecdysozoa</taxon>
        <taxon>Arthropoda</taxon>
        <taxon>Hexapoda</taxon>
        <taxon>Insecta</taxon>
        <taxon>Pterygota</taxon>
        <taxon>Neoptera</taxon>
        <taxon>Polyneoptera</taxon>
        <taxon>Dictyoptera</taxon>
        <taxon>Blattodea</taxon>
        <taxon>Blattoidea</taxon>
        <taxon>Termitoidae</taxon>
        <taxon>Rhinotermitidae</taxon>
        <taxon>Coptotermes</taxon>
    </lineage>
</organism>
<feature type="domain" description="RRM" evidence="5">
    <location>
        <begin position="24"/>
        <end position="104"/>
    </location>
</feature>
<dbReference type="GO" id="GO:0005654">
    <property type="term" value="C:nucleoplasm"/>
    <property type="evidence" value="ECO:0007669"/>
    <property type="project" value="TreeGrafter"/>
</dbReference>
<dbReference type="GO" id="GO:0003723">
    <property type="term" value="F:RNA binding"/>
    <property type="evidence" value="ECO:0007669"/>
    <property type="project" value="UniProtKB-UniRule"/>
</dbReference>
<name>A0A6L2PNB9_COPFO</name>
<evidence type="ECO:0000256" key="3">
    <source>
        <dbReference type="ARBA" id="ARBA00023242"/>
    </source>
</evidence>
<evidence type="ECO:0000313" key="7">
    <source>
        <dbReference type="Proteomes" id="UP000502823"/>
    </source>
</evidence>
<accession>A0A6L2PNB9</accession>
<dbReference type="GO" id="GO:0010468">
    <property type="term" value="P:regulation of gene expression"/>
    <property type="evidence" value="ECO:0007669"/>
    <property type="project" value="TreeGrafter"/>
</dbReference>
<dbReference type="SMART" id="SM00360">
    <property type="entry name" value="RRM"/>
    <property type="match status" value="1"/>
</dbReference>
<dbReference type="PROSITE" id="PS50102">
    <property type="entry name" value="RRM"/>
    <property type="match status" value="1"/>
</dbReference>
<dbReference type="GO" id="GO:0000785">
    <property type="term" value="C:chromatin"/>
    <property type="evidence" value="ECO:0007669"/>
    <property type="project" value="TreeGrafter"/>
</dbReference>
<dbReference type="InParanoid" id="A0A6L2PNB9"/>
<dbReference type="FunCoup" id="A0A6L2PNB9">
    <property type="interactions" value="831"/>
</dbReference>
<sequence>VLSAGDHIINNKKVDPKKAKARHGKIFVGGLAPELSDDDIKNFFVQYGTIVEVEMPFDKTKNQRKGFCFITFESEQVVQELLKSPKQSINGKEVMYIFISLRWY</sequence>
<feature type="non-terminal residue" evidence="6">
    <location>
        <position position="1"/>
    </location>
</feature>
<gene>
    <name evidence="6" type="ORF">Cfor_10408</name>
</gene>
<dbReference type="InterPro" id="IPR035979">
    <property type="entry name" value="RBD_domain_sf"/>
</dbReference>
<evidence type="ECO:0000256" key="4">
    <source>
        <dbReference type="PROSITE-ProRule" id="PRU00176"/>
    </source>
</evidence>
<reference evidence="7" key="1">
    <citation type="submission" date="2020-01" db="EMBL/GenBank/DDBJ databases">
        <title>Draft genome sequence of the Termite Coptotermes fromosanus.</title>
        <authorList>
            <person name="Itakura S."/>
            <person name="Yosikawa Y."/>
            <person name="Umezawa K."/>
        </authorList>
    </citation>
    <scope>NUCLEOTIDE SEQUENCE [LARGE SCALE GENOMIC DNA]</scope>
</reference>
<evidence type="ECO:0000256" key="1">
    <source>
        <dbReference type="ARBA" id="ARBA00004123"/>
    </source>
</evidence>
<dbReference type="PANTHER" id="PTHR48033:SF10">
    <property type="entry name" value="RNA-BINDING PROTEIN SQUID"/>
    <property type="match status" value="1"/>
</dbReference>
<comment type="subcellular location">
    <subcellularLocation>
        <location evidence="1">Nucleus</location>
    </subcellularLocation>
</comment>
<keyword evidence="2 4" id="KW-0694">RNA-binding</keyword>
<dbReference type="Gene3D" id="3.30.70.330">
    <property type="match status" value="1"/>
</dbReference>
<dbReference type="SUPFAM" id="SSF54928">
    <property type="entry name" value="RNA-binding domain, RBD"/>
    <property type="match status" value="1"/>
</dbReference>
<protein>
    <recommendedName>
        <fullName evidence="5">RRM domain-containing protein</fullName>
    </recommendedName>
</protein>
<dbReference type="PANTHER" id="PTHR48033">
    <property type="entry name" value="RNA-BINDING (RRM/RBD/RNP MOTIFS) FAMILY PROTEIN"/>
    <property type="match status" value="1"/>
</dbReference>